<dbReference type="RefSeq" id="XP_040720098.1">
    <property type="nucleotide sequence ID" value="XM_040854715.1"/>
</dbReference>
<accession>A0A1Y2EEY8</accession>
<sequence length="301" mass="32607">KRRGSKIPKPVQFPLVAILSLSLSALGYSLTYQWTKGVLAAHAKVLDSWDEVFILTGWRVFELGLGWFGNYDSYDLAALNLLSHGPPLYLLSAFYATPQSALLLTLAIETAATYLPFRLLRPLSTAHNDPSHAPNAELLTDRPIALLTTLLAGAIYTVTLFAAYKTYLPKFLVVYFDKLPSVTAAYESTYISILPVTLTLGFAATVFIFTPVAATEEKKPAAFDPATASLKETVWWNVWGWDDNLKVAIKRTATLMLVTGVNTALQTAFTVQGAETTGALAWASVWVMAAAVTGLGLGLVG</sequence>
<keyword evidence="1" id="KW-0472">Membrane</keyword>
<protein>
    <submittedName>
        <fullName evidence="2">Uncharacterized protein</fullName>
    </submittedName>
</protein>
<feature type="non-terminal residue" evidence="2">
    <location>
        <position position="1"/>
    </location>
</feature>
<feature type="transmembrane region" description="Helical" evidence="1">
    <location>
        <begin position="88"/>
        <end position="108"/>
    </location>
</feature>
<feature type="non-terminal residue" evidence="2">
    <location>
        <position position="301"/>
    </location>
</feature>
<feature type="transmembrane region" description="Helical" evidence="1">
    <location>
        <begin position="144"/>
        <end position="164"/>
    </location>
</feature>
<organism evidence="2 3">
    <name type="scientific">Pseudomassariella vexata</name>
    <dbReference type="NCBI Taxonomy" id="1141098"/>
    <lineage>
        <taxon>Eukaryota</taxon>
        <taxon>Fungi</taxon>
        <taxon>Dikarya</taxon>
        <taxon>Ascomycota</taxon>
        <taxon>Pezizomycotina</taxon>
        <taxon>Sordariomycetes</taxon>
        <taxon>Xylariomycetidae</taxon>
        <taxon>Amphisphaeriales</taxon>
        <taxon>Pseudomassariaceae</taxon>
        <taxon>Pseudomassariella</taxon>
    </lineage>
</organism>
<keyword evidence="3" id="KW-1185">Reference proteome</keyword>
<reference evidence="2 3" key="1">
    <citation type="submission" date="2016-07" db="EMBL/GenBank/DDBJ databases">
        <title>Pervasive Adenine N6-methylation of Active Genes in Fungi.</title>
        <authorList>
            <consortium name="DOE Joint Genome Institute"/>
            <person name="Mondo S.J."/>
            <person name="Dannebaum R.O."/>
            <person name="Kuo R.C."/>
            <person name="Labutti K."/>
            <person name="Haridas S."/>
            <person name="Kuo A."/>
            <person name="Salamov A."/>
            <person name="Ahrendt S.R."/>
            <person name="Lipzen A."/>
            <person name="Sullivan W."/>
            <person name="Andreopoulos W.B."/>
            <person name="Clum A."/>
            <person name="Lindquist E."/>
            <person name="Daum C."/>
            <person name="Ramamoorthy G.K."/>
            <person name="Gryganskyi A."/>
            <person name="Culley D."/>
            <person name="Magnuson J.K."/>
            <person name="James T.Y."/>
            <person name="O'Malley M.A."/>
            <person name="Stajich J.E."/>
            <person name="Spatafora J.W."/>
            <person name="Visel A."/>
            <person name="Grigoriev I.V."/>
        </authorList>
    </citation>
    <scope>NUCLEOTIDE SEQUENCE [LARGE SCALE GENOMIC DNA]</scope>
    <source>
        <strain evidence="2 3">CBS 129021</strain>
    </source>
</reference>
<feature type="transmembrane region" description="Helical" evidence="1">
    <location>
        <begin position="184"/>
        <end position="209"/>
    </location>
</feature>
<dbReference type="OrthoDB" id="5394254at2759"/>
<dbReference type="AlphaFoldDB" id="A0A1Y2EEY8"/>
<dbReference type="STRING" id="1141098.A0A1Y2EEY8"/>
<dbReference type="GeneID" id="63770927"/>
<dbReference type="InParanoid" id="A0A1Y2EEY8"/>
<feature type="transmembrane region" description="Helical" evidence="1">
    <location>
        <begin position="280"/>
        <end position="300"/>
    </location>
</feature>
<gene>
    <name evidence="2" type="ORF">BCR38DRAFT_316960</name>
</gene>
<evidence type="ECO:0000256" key="1">
    <source>
        <dbReference type="SAM" id="Phobius"/>
    </source>
</evidence>
<keyword evidence="1" id="KW-0812">Transmembrane</keyword>
<name>A0A1Y2EEY8_9PEZI</name>
<keyword evidence="1" id="KW-1133">Transmembrane helix</keyword>
<evidence type="ECO:0000313" key="3">
    <source>
        <dbReference type="Proteomes" id="UP000193689"/>
    </source>
</evidence>
<dbReference type="Proteomes" id="UP000193689">
    <property type="component" value="Unassembled WGS sequence"/>
</dbReference>
<proteinExistence type="predicted"/>
<comment type="caution">
    <text evidence="2">The sequence shown here is derived from an EMBL/GenBank/DDBJ whole genome shotgun (WGS) entry which is preliminary data.</text>
</comment>
<dbReference type="EMBL" id="MCFJ01000002">
    <property type="protein sequence ID" value="ORY70148.1"/>
    <property type="molecule type" value="Genomic_DNA"/>
</dbReference>
<feature type="transmembrane region" description="Helical" evidence="1">
    <location>
        <begin position="12"/>
        <end position="30"/>
    </location>
</feature>
<evidence type="ECO:0000313" key="2">
    <source>
        <dbReference type="EMBL" id="ORY70148.1"/>
    </source>
</evidence>